<dbReference type="GO" id="GO:0044423">
    <property type="term" value="C:virion component"/>
    <property type="evidence" value="ECO:0007669"/>
    <property type="project" value="UniProtKB-KW"/>
</dbReference>
<evidence type="ECO:0000256" key="1">
    <source>
        <dbReference type="ARBA" id="ARBA00004328"/>
    </source>
</evidence>
<evidence type="ECO:0000256" key="2">
    <source>
        <dbReference type="ARBA" id="ARBA00010786"/>
    </source>
</evidence>
<organism evidence="7 8">
    <name type="scientific">Alphaentomopoxvirus acuprea</name>
    <dbReference type="NCBI Taxonomy" id="62099"/>
    <lineage>
        <taxon>Viruses</taxon>
        <taxon>Varidnaviria</taxon>
        <taxon>Bamfordvirae</taxon>
        <taxon>Nucleocytoviricota</taxon>
        <taxon>Pokkesviricetes</taxon>
        <taxon>Chitovirales</taxon>
        <taxon>Poxviridae</taxon>
        <taxon>Entomopoxvirinae</taxon>
        <taxon>Alphaentomopoxvirus</taxon>
    </lineage>
</organism>
<keyword evidence="8" id="KW-1185">Reference proteome</keyword>
<dbReference type="EMBL" id="AP013055">
    <property type="protein sequence ID" value="BAO49468.1"/>
    <property type="molecule type" value="Genomic_DNA"/>
</dbReference>
<keyword evidence="3" id="KW-0645">Protease</keyword>
<dbReference type="Proteomes" id="UP000174145">
    <property type="component" value="Segment"/>
</dbReference>
<sequence length="451" mass="53897">MNNKIRRLTNKNLKMPESGINFLLLIFLNKINNMIYFINPLNYDTNSNTPIVEYLDTDEDTRGKITFLPISYLEQFYNKNAGEILIEFNNNLDKKKFLLDYLKYYLKNNNIDIHKFLINTKYKDIPLIYLRKSYIKSDFSKTNDFSRYITIQDDIVPALSKIPGYNDKNLIYPSQDHDRAAWLSSADIHNVIYPLTLIYTDYMYFNLVLFRKTDPDIAIVSSSMLTSNLPLKLKIFIESDKRFFMFPMIYNEHFTCCIIDKEFVMKNNKIGKIVYFFNSSGYIPEFIKLNTKFMFIESDMSVKHHNKKGYYNTKTHYYYNNIEVLVHYLDKYLDINYFVFNTFEIQYDSPDCGMFTILFLYYTVYFNVKTFFDFKKLYYSIGYIGDLLASSYRGVFFVTKYDINNILEYKKTLDIINIKNKKFLEIKDMMQKNTNRILKISSKIKDELTIS</sequence>
<reference evidence="7 8" key="1">
    <citation type="journal article" date="2014" name="Virology">
        <title>The complete genome sequence of the Alphaentomopoxvirus Anomala cuprea entomopoxvirus, including its terminal hairpin loop sequences, suggests a potentially unique mode of apoptosis inhibition and mode of DNA replication.</title>
        <authorList>
            <person name="Mitsuhashi W."/>
            <person name="Miyamoto K."/>
            <person name="Wada S."/>
        </authorList>
    </citation>
    <scope>NUCLEOTIDE SEQUENCE [LARGE SCALE GENOMIC DNA]</scope>
    <source>
        <strain evidence="7">CV6M</strain>
    </source>
</reference>
<dbReference type="Pfam" id="PF03290">
    <property type="entry name" value="Peptidase_C57"/>
    <property type="match status" value="1"/>
</dbReference>
<evidence type="ECO:0000256" key="3">
    <source>
        <dbReference type="ARBA" id="ARBA00022670"/>
    </source>
</evidence>
<keyword evidence="5" id="KW-0788">Thiol protease</keyword>
<accession>W6JIS7</accession>
<dbReference type="SUPFAM" id="SSF54001">
    <property type="entry name" value="Cysteine proteinases"/>
    <property type="match status" value="1"/>
</dbReference>
<protein>
    <submittedName>
        <fullName evidence="7">Putative core protein</fullName>
    </submittedName>
</protein>
<dbReference type="InterPro" id="IPR038765">
    <property type="entry name" value="Papain-like_cys_pep_sf"/>
</dbReference>
<proteinExistence type="inferred from homology"/>
<keyword evidence="6" id="KW-0946">Virion</keyword>
<dbReference type="GeneID" id="18263537"/>
<dbReference type="InterPro" id="IPR004970">
    <property type="entry name" value="Peptidase_C57"/>
</dbReference>
<evidence type="ECO:0000313" key="8">
    <source>
        <dbReference type="Proteomes" id="UP000174145"/>
    </source>
</evidence>
<evidence type="ECO:0000256" key="5">
    <source>
        <dbReference type="ARBA" id="ARBA00022807"/>
    </source>
</evidence>
<keyword evidence="4" id="KW-0378">Hydrolase</keyword>
<dbReference type="OrthoDB" id="3079at10239"/>
<dbReference type="RefSeq" id="YP_009001581.1">
    <property type="nucleotide sequence ID" value="NC_023426.1"/>
</dbReference>
<name>W6JIS7_9POXV</name>
<comment type="similarity">
    <text evidence="2">Belongs to the peptidase C57 family.</text>
</comment>
<comment type="subcellular location">
    <subcellularLocation>
        <location evidence="1">Virion</location>
    </subcellularLocation>
</comment>
<evidence type="ECO:0000256" key="4">
    <source>
        <dbReference type="ARBA" id="ARBA00022801"/>
    </source>
</evidence>
<evidence type="ECO:0000256" key="6">
    <source>
        <dbReference type="ARBA" id="ARBA00022844"/>
    </source>
</evidence>
<dbReference type="KEGG" id="vg:18263537"/>
<evidence type="ECO:0000313" key="7">
    <source>
        <dbReference type="EMBL" id="BAO49468.1"/>
    </source>
</evidence>
<dbReference type="GO" id="GO:0008234">
    <property type="term" value="F:cysteine-type peptidase activity"/>
    <property type="evidence" value="ECO:0007669"/>
    <property type="project" value="UniProtKB-KW"/>
</dbReference>
<dbReference type="GO" id="GO:0006508">
    <property type="term" value="P:proteolysis"/>
    <property type="evidence" value="ECO:0007669"/>
    <property type="project" value="UniProtKB-KW"/>
</dbReference>